<dbReference type="Pfam" id="PF02518">
    <property type="entry name" value="HATPase_c"/>
    <property type="match status" value="1"/>
</dbReference>
<dbReference type="SMART" id="SM00448">
    <property type="entry name" value="REC"/>
    <property type="match status" value="1"/>
</dbReference>
<comment type="caution">
    <text evidence="10">The sequence shown here is derived from an EMBL/GenBank/DDBJ whole genome shotgun (WGS) entry which is preliminary data.</text>
</comment>
<dbReference type="InterPro" id="IPR003661">
    <property type="entry name" value="HisK_dim/P_dom"/>
</dbReference>
<evidence type="ECO:0000256" key="3">
    <source>
        <dbReference type="ARBA" id="ARBA00022553"/>
    </source>
</evidence>
<keyword evidence="11" id="KW-1185">Reference proteome</keyword>
<dbReference type="InterPro" id="IPR011006">
    <property type="entry name" value="CheY-like_superfamily"/>
</dbReference>
<keyword evidence="4" id="KW-0418">Kinase</keyword>
<dbReference type="SUPFAM" id="SSF55874">
    <property type="entry name" value="ATPase domain of HSP90 chaperone/DNA topoisomerase II/histidine kinase"/>
    <property type="match status" value="1"/>
</dbReference>
<feature type="coiled-coil region" evidence="7">
    <location>
        <begin position="128"/>
        <end position="173"/>
    </location>
</feature>
<dbReference type="InterPro" id="IPR036097">
    <property type="entry name" value="HisK_dim/P_sf"/>
</dbReference>
<sequence>MSPESLEKEVILIIDDSPTNIMLLSELLQESGFTVWIARDGETAIEKVAEELPDLILLDVLMPGPDGFEICQRLKSNPFTSEVPIIFMTALSDPVDKVKGMNLGAVDYITKPFRQEEVLARVKTHLKIRKLTKSLAKQNQLLKQEIQDKIAVEARLQKLTEELEKRVEERTAELTQAMYDLQKAQLQLVQKEKMSTLGQLVAGVAHEINNPINFIAVNLTHAEKYIEDLLEHFQLYQEKFPDPGAEIEAHAEEIDLDFLVEDLPSLVASMQTGTDRINQISVSLRIFSRSDTSAKVAVNIHEGIDSTLMILKHRLKANENRPAIEIIKDYGDLPLVECYAGQLNQVFMNLLSNAIDAFDEYSQAYSYGELELNPSKIIISTEVNEKEQQILIRIHDNGPGMLPEAQAHLFEPLFTTKPFGKGTGLGLSISHQIVVEKHGGQLTCNSVPGKGVEFVIALPLD</sequence>
<dbReference type="InterPro" id="IPR003594">
    <property type="entry name" value="HATPase_dom"/>
</dbReference>
<evidence type="ECO:0000256" key="6">
    <source>
        <dbReference type="PROSITE-ProRule" id="PRU00169"/>
    </source>
</evidence>
<dbReference type="CDD" id="cd19920">
    <property type="entry name" value="REC_PA4781-like"/>
    <property type="match status" value="1"/>
</dbReference>
<evidence type="ECO:0000256" key="5">
    <source>
        <dbReference type="ARBA" id="ARBA00023012"/>
    </source>
</evidence>
<evidence type="ECO:0000256" key="2">
    <source>
        <dbReference type="ARBA" id="ARBA00012438"/>
    </source>
</evidence>
<dbReference type="PROSITE" id="PS50110">
    <property type="entry name" value="RESPONSE_REGULATORY"/>
    <property type="match status" value="1"/>
</dbReference>
<evidence type="ECO:0000256" key="1">
    <source>
        <dbReference type="ARBA" id="ARBA00000085"/>
    </source>
</evidence>
<evidence type="ECO:0000256" key="4">
    <source>
        <dbReference type="ARBA" id="ARBA00022777"/>
    </source>
</evidence>
<feature type="domain" description="Response regulatory" evidence="9">
    <location>
        <begin position="10"/>
        <end position="126"/>
    </location>
</feature>
<dbReference type="InterPro" id="IPR001789">
    <property type="entry name" value="Sig_transdc_resp-reg_receiver"/>
</dbReference>
<keyword evidence="3 6" id="KW-0597">Phosphoprotein</keyword>
<dbReference type="EC" id="2.7.13.3" evidence="2"/>
<dbReference type="RefSeq" id="WP_413270114.1">
    <property type="nucleotide sequence ID" value="NZ_JBHFNQ010000065.1"/>
</dbReference>
<evidence type="ECO:0000313" key="11">
    <source>
        <dbReference type="Proteomes" id="UP001576774"/>
    </source>
</evidence>
<dbReference type="Gene3D" id="3.40.50.2300">
    <property type="match status" value="1"/>
</dbReference>
<evidence type="ECO:0000259" key="9">
    <source>
        <dbReference type="PROSITE" id="PS50110"/>
    </source>
</evidence>
<organism evidence="10 11">
    <name type="scientific">Floridaenema aerugineum BLCC-F46</name>
    <dbReference type="NCBI Taxonomy" id="3153654"/>
    <lineage>
        <taxon>Bacteria</taxon>
        <taxon>Bacillati</taxon>
        <taxon>Cyanobacteriota</taxon>
        <taxon>Cyanophyceae</taxon>
        <taxon>Oscillatoriophycideae</taxon>
        <taxon>Aerosakkonematales</taxon>
        <taxon>Aerosakkonemataceae</taxon>
        <taxon>Floridanema</taxon>
        <taxon>Floridanema aerugineum</taxon>
    </lineage>
</organism>
<dbReference type="Gene3D" id="1.10.287.130">
    <property type="match status" value="1"/>
</dbReference>
<dbReference type="Pfam" id="PF00072">
    <property type="entry name" value="Response_reg"/>
    <property type="match status" value="1"/>
</dbReference>
<gene>
    <name evidence="10" type="ORF">ACE1CC_08900</name>
</gene>
<dbReference type="SUPFAM" id="SSF52172">
    <property type="entry name" value="CheY-like"/>
    <property type="match status" value="1"/>
</dbReference>
<dbReference type="Gene3D" id="3.30.565.10">
    <property type="entry name" value="Histidine kinase-like ATPase, C-terminal domain"/>
    <property type="match status" value="1"/>
</dbReference>
<dbReference type="InterPro" id="IPR005467">
    <property type="entry name" value="His_kinase_dom"/>
</dbReference>
<comment type="catalytic activity">
    <reaction evidence="1">
        <text>ATP + protein L-histidine = ADP + protein N-phospho-L-histidine.</text>
        <dbReference type="EC" id="2.7.13.3"/>
    </reaction>
</comment>
<evidence type="ECO:0000256" key="7">
    <source>
        <dbReference type="SAM" id="Coils"/>
    </source>
</evidence>
<keyword evidence="7" id="KW-0175">Coiled coil</keyword>
<feature type="modified residue" description="4-aspartylphosphate" evidence="6">
    <location>
        <position position="59"/>
    </location>
</feature>
<protein>
    <recommendedName>
        <fullName evidence="2">histidine kinase</fullName>
        <ecNumber evidence="2">2.7.13.3</ecNumber>
    </recommendedName>
</protein>
<dbReference type="SUPFAM" id="SSF47384">
    <property type="entry name" value="Homodimeric domain of signal transducing histidine kinase"/>
    <property type="match status" value="1"/>
</dbReference>
<proteinExistence type="predicted"/>
<name>A0ABV4X3W1_9CYAN</name>
<evidence type="ECO:0000259" key="8">
    <source>
        <dbReference type="PROSITE" id="PS50109"/>
    </source>
</evidence>
<keyword evidence="5" id="KW-0902">Two-component regulatory system</keyword>
<dbReference type="SMART" id="SM00387">
    <property type="entry name" value="HATPase_c"/>
    <property type="match status" value="1"/>
</dbReference>
<accession>A0ABV4X3W1</accession>
<dbReference type="EMBL" id="JBHFNQ010000065">
    <property type="protein sequence ID" value="MFB2877001.1"/>
    <property type="molecule type" value="Genomic_DNA"/>
</dbReference>
<keyword evidence="4" id="KW-0808">Transferase</keyword>
<dbReference type="PRINTS" id="PR00344">
    <property type="entry name" value="BCTRLSENSOR"/>
</dbReference>
<dbReference type="InterPro" id="IPR036890">
    <property type="entry name" value="HATPase_C_sf"/>
</dbReference>
<reference evidence="10 11" key="1">
    <citation type="submission" date="2024-09" db="EMBL/GenBank/DDBJ databases">
        <title>Floridaenema gen nov. (Aerosakkonemataceae, Aerosakkonematales ord. nov., Cyanobacteria) from benthic tropical and subtropical fresh waters, with the description of four new species.</title>
        <authorList>
            <person name="Moretto J.A."/>
            <person name="Berthold D.E."/>
            <person name="Lefler F.W."/>
            <person name="Huang I.-S."/>
            <person name="Laughinghouse H. IV."/>
        </authorList>
    </citation>
    <scope>NUCLEOTIDE SEQUENCE [LARGE SCALE GENOMIC DNA]</scope>
    <source>
        <strain evidence="10 11">BLCC-F46</strain>
    </source>
</reference>
<feature type="domain" description="Histidine kinase" evidence="8">
    <location>
        <begin position="203"/>
        <end position="461"/>
    </location>
</feature>
<dbReference type="InterPro" id="IPR004358">
    <property type="entry name" value="Sig_transdc_His_kin-like_C"/>
</dbReference>
<dbReference type="CDD" id="cd00082">
    <property type="entry name" value="HisKA"/>
    <property type="match status" value="1"/>
</dbReference>
<dbReference type="PANTHER" id="PTHR43065">
    <property type="entry name" value="SENSOR HISTIDINE KINASE"/>
    <property type="match status" value="1"/>
</dbReference>
<dbReference type="Proteomes" id="UP001576774">
    <property type="component" value="Unassembled WGS sequence"/>
</dbReference>
<dbReference type="PANTHER" id="PTHR43065:SF50">
    <property type="entry name" value="HISTIDINE KINASE"/>
    <property type="match status" value="1"/>
</dbReference>
<evidence type="ECO:0000313" key="10">
    <source>
        <dbReference type="EMBL" id="MFB2877001.1"/>
    </source>
</evidence>
<dbReference type="PROSITE" id="PS50109">
    <property type="entry name" value="HIS_KIN"/>
    <property type="match status" value="1"/>
</dbReference>